<keyword evidence="1" id="KW-0812">Transmembrane</keyword>
<dbReference type="AlphaFoldDB" id="A0A1G7HH19"/>
<keyword evidence="3" id="KW-0418">Kinase</keyword>
<dbReference type="RefSeq" id="WP_092787989.1">
    <property type="nucleotide sequence ID" value="NZ_FNAP01000021.1"/>
</dbReference>
<evidence type="ECO:0000256" key="1">
    <source>
        <dbReference type="SAM" id="Phobius"/>
    </source>
</evidence>
<evidence type="ECO:0000259" key="2">
    <source>
        <dbReference type="Pfam" id="PF00294"/>
    </source>
</evidence>
<name>A0A1G7HH19_9PROT</name>
<feature type="domain" description="Carbohydrate kinase PfkB" evidence="2">
    <location>
        <begin position="86"/>
        <end position="383"/>
    </location>
</feature>
<keyword evidence="1" id="KW-0472">Membrane</keyword>
<dbReference type="Pfam" id="PF00294">
    <property type="entry name" value="PfkB"/>
    <property type="match status" value="1"/>
</dbReference>
<dbReference type="OrthoDB" id="9806249at2"/>
<gene>
    <name evidence="3" type="ORF">SAMN05421720_12112</name>
</gene>
<dbReference type="EMBL" id="FNAP01000021">
    <property type="protein sequence ID" value="SDE99715.1"/>
    <property type="molecule type" value="Genomic_DNA"/>
</dbReference>
<dbReference type="Gene3D" id="3.40.1190.20">
    <property type="match status" value="1"/>
</dbReference>
<protein>
    <submittedName>
        <fullName evidence="3">Sugar or nucleoside kinase, ribokinase family</fullName>
    </submittedName>
</protein>
<proteinExistence type="predicted"/>
<dbReference type="GO" id="GO:0016301">
    <property type="term" value="F:kinase activity"/>
    <property type="evidence" value="ECO:0007669"/>
    <property type="project" value="UniProtKB-KW"/>
</dbReference>
<keyword evidence="1" id="KW-1133">Transmembrane helix</keyword>
<keyword evidence="4" id="KW-1185">Reference proteome</keyword>
<evidence type="ECO:0000313" key="3">
    <source>
        <dbReference type="EMBL" id="SDE99715.1"/>
    </source>
</evidence>
<dbReference type="SUPFAM" id="SSF53613">
    <property type="entry name" value="Ribokinase-like"/>
    <property type="match status" value="1"/>
</dbReference>
<dbReference type="InterPro" id="IPR011611">
    <property type="entry name" value="PfkB_dom"/>
</dbReference>
<dbReference type="Proteomes" id="UP000199412">
    <property type="component" value="Unassembled WGS sequence"/>
</dbReference>
<keyword evidence="3" id="KW-0808">Transferase</keyword>
<reference evidence="3 4" key="1">
    <citation type="submission" date="2016-10" db="EMBL/GenBank/DDBJ databases">
        <authorList>
            <person name="de Groot N.N."/>
        </authorList>
    </citation>
    <scope>NUCLEOTIDE SEQUENCE [LARGE SCALE GENOMIC DNA]</scope>
    <source>
        <strain evidence="3 4">ATCC 700224</strain>
    </source>
</reference>
<evidence type="ECO:0000313" key="4">
    <source>
        <dbReference type="Proteomes" id="UP000199412"/>
    </source>
</evidence>
<dbReference type="InterPro" id="IPR029056">
    <property type="entry name" value="Ribokinase-like"/>
</dbReference>
<organism evidence="3 4">
    <name type="scientific">Rhodospira trueperi</name>
    <dbReference type="NCBI Taxonomy" id="69960"/>
    <lineage>
        <taxon>Bacteria</taxon>
        <taxon>Pseudomonadati</taxon>
        <taxon>Pseudomonadota</taxon>
        <taxon>Alphaproteobacteria</taxon>
        <taxon>Rhodospirillales</taxon>
        <taxon>Rhodospirillaceae</taxon>
        <taxon>Rhodospira</taxon>
    </lineage>
</organism>
<sequence>MPVNLIENKPLTSVLLFAGHFVSVRNHAADVSLDFVFQFSYCVIRIKWYTSPPSHRKLHGLICRYIFNPTDHNLKLCGQQMQEDIVCVIGAAHLDIVGDYDSRVCDAIDKAGTIVYSVGGTAYNIAENMAQNSVPVCFISYLKESSLITPIIISRLESYNINTNHLLIVPSIGESGFVAQREDGILITAVTSTAVERFCFSPESYSDVLTKSRLIVCDCNISSASLNNFARWAHEHGKKLVVAGVSELKISRILEVEKNESSPFPFFIVAGNKKEWMSVGVDICFILEKHDVRELCCRVGAEHVIITDSENGYSVFSLSGCRRDYEAPKVARIRSRSGAGDALVAAVCYYYWRCREIDWDKCDRSVARFVSLVLEKEGATAGARTAPDELKVVPYKNYEEYKEVQTEKIVELVGSRFVKIFGYNIPATEIFGFVGLVAMIVSAILTFLVG</sequence>
<dbReference type="STRING" id="69960.SAMN05421720_12112"/>
<feature type="transmembrane region" description="Helical" evidence="1">
    <location>
        <begin position="430"/>
        <end position="449"/>
    </location>
</feature>
<accession>A0A1G7HH19</accession>